<dbReference type="GO" id="GO:0004106">
    <property type="term" value="F:chorismate mutase activity"/>
    <property type="evidence" value="ECO:0007669"/>
    <property type="project" value="UniProtKB-EC"/>
</dbReference>
<dbReference type="Pfam" id="PF20463">
    <property type="entry name" value="PDH_C"/>
    <property type="match status" value="1"/>
</dbReference>
<accession>A0A917FSK0</accession>
<evidence type="ECO:0000256" key="1">
    <source>
        <dbReference type="ARBA" id="ARBA00012404"/>
    </source>
</evidence>
<dbReference type="EC" id="5.4.99.5" evidence="1"/>
<dbReference type="SMART" id="SM00830">
    <property type="entry name" value="CM_2"/>
    <property type="match status" value="1"/>
</dbReference>
<dbReference type="GO" id="GO:0004665">
    <property type="term" value="F:prephenate dehydrogenase (NADP+) activity"/>
    <property type="evidence" value="ECO:0007669"/>
    <property type="project" value="InterPro"/>
</dbReference>
<dbReference type="RefSeq" id="WP_188365732.1">
    <property type="nucleotide sequence ID" value="NZ_BAABJF010000024.1"/>
</dbReference>
<reference evidence="5" key="1">
    <citation type="journal article" date="2014" name="Int. J. Syst. Evol. Microbiol.">
        <title>Complete genome sequence of Corynebacterium casei LMG S-19264T (=DSM 44701T), isolated from a smear-ripened cheese.</title>
        <authorList>
            <consortium name="US DOE Joint Genome Institute (JGI-PGF)"/>
            <person name="Walter F."/>
            <person name="Albersmeier A."/>
            <person name="Kalinowski J."/>
            <person name="Ruckert C."/>
        </authorList>
    </citation>
    <scope>NUCLEOTIDE SEQUENCE</scope>
    <source>
        <strain evidence="5">CGMCC 1.12181</strain>
    </source>
</reference>
<dbReference type="InterPro" id="IPR046826">
    <property type="entry name" value="PDH_N"/>
</dbReference>
<dbReference type="SUPFAM" id="SSF48179">
    <property type="entry name" value="6-phosphogluconate dehydrogenase C-terminal domain-like"/>
    <property type="match status" value="1"/>
</dbReference>
<dbReference type="EMBL" id="BMEO01000011">
    <property type="protein sequence ID" value="GGF99773.1"/>
    <property type="molecule type" value="Genomic_DNA"/>
</dbReference>
<dbReference type="AlphaFoldDB" id="A0A917FSK0"/>
<dbReference type="InterPro" id="IPR003099">
    <property type="entry name" value="Prephen_DH"/>
</dbReference>
<keyword evidence="6" id="KW-1185">Reference proteome</keyword>
<proteinExistence type="predicted"/>
<dbReference type="PROSITE" id="PS51168">
    <property type="entry name" value="CHORISMATE_MUT_2"/>
    <property type="match status" value="1"/>
</dbReference>
<dbReference type="InterPro" id="IPR008927">
    <property type="entry name" value="6-PGluconate_DH-like_C_sf"/>
</dbReference>
<reference evidence="5" key="2">
    <citation type="submission" date="2020-09" db="EMBL/GenBank/DDBJ databases">
        <authorList>
            <person name="Sun Q."/>
            <person name="Zhou Y."/>
        </authorList>
    </citation>
    <scope>NUCLEOTIDE SEQUENCE</scope>
    <source>
        <strain evidence="5">CGMCC 1.12181</strain>
    </source>
</reference>
<keyword evidence="2" id="KW-0560">Oxidoreductase</keyword>
<evidence type="ECO:0000313" key="5">
    <source>
        <dbReference type="EMBL" id="GGF99773.1"/>
    </source>
</evidence>
<dbReference type="PROSITE" id="PS51176">
    <property type="entry name" value="PDH_ADH"/>
    <property type="match status" value="1"/>
</dbReference>
<dbReference type="Gene3D" id="3.40.50.720">
    <property type="entry name" value="NAD(P)-binding Rossmann-like Domain"/>
    <property type="match status" value="1"/>
</dbReference>
<evidence type="ECO:0000259" key="4">
    <source>
        <dbReference type="PROSITE" id="PS51176"/>
    </source>
</evidence>
<dbReference type="GO" id="GO:0070403">
    <property type="term" value="F:NAD+ binding"/>
    <property type="evidence" value="ECO:0007669"/>
    <property type="project" value="InterPro"/>
</dbReference>
<dbReference type="InterPro" id="IPR046825">
    <property type="entry name" value="PDH_C"/>
</dbReference>
<feature type="domain" description="Prephenate/arogenate dehydrogenase" evidence="4">
    <location>
        <begin position="101"/>
        <end position="371"/>
    </location>
</feature>
<dbReference type="Gene3D" id="1.10.3660.10">
    <property type="entry name" value="6-phosphogluconate dehydrogenase C-terminal like domain"/>
    <property type="match status" value="1"/>
</dbReference>
<dbReference type="GO" id="GO:0008977">
    <property type="term" value="F:prephenate dehydrogenase (NAD+) activity"/>
    <property type="evidence" value="ECO:0007669"/>
    <property type="project" value="InterPro"/>
</dbReference>
<protein>
    <recommendedName>
        <fullName evidence="1">chorismate mutase</fullName>
        <ecNumber evidence="1">5.4.99.5</ecNumber>
    </recommendedName>
</protein>
<comment type="caution">
    <text evidence="5">The sequence shown here is derived from an EMBL/GenBank/DDBJ whole genome shotgun (WGS) entry which is preliminary data.</text>
</comment>
<gene>
    <name evidence="5" type="primary">tyrA</name>
    <name evidence="5" type="ORF">GCM10011365_21280</name>
</gene>
<dbReference type="GO" id="GO:0006571">
    <property type="term" value="P:tyrosine biosynthetic process"/>
    <property type="evidence" value="ECO:0007669"/>
    <property type="project" value="InterPro"/>
</dbReference>
<dbReference type="SUPFAM" id="SSF48600">
    <property type="entry name" value="Chorismate mutase II"/>
    <property type="match status" value="1"/>
</dbReference>
<dbReference type="PANTHER" id="PTHR21363">
    <property type="entry name" value="PREPHENATE DEHYDROGENASE"/>
    <property type="match status" value="1"/>
</dbReference>
<dbReference type="Pfam" id="PF02153">
    <property type="entry name" value="PDH_N"/>
    <property type="match status" value="1"/>
</dbReference>
<dbReference type="Pfam" id="PF01817">
    <property type="entry name" value="CM_2"/>
    <property type="match status" value="1"/>
</dbReference>
<dbReference type="InterPro" id="IPR036291">
    <property type="entry name" value="NAD(P)-bd_dom_sf"/>
</dbReference>
<evidence type="ECO:0000313" key="6">
    <source>
        <dbReference type="Proteomes" id="UP000605253"/>
    </source>
</evidence>
<dbReference type="Gene3D" id="1.20.59.10">
    <property type="entry name" value="Chorismate mutase"/>
    <property type="match status" value="1"/>
</dbReference>
<feature type="domain" description="Chorismate mutase" evidence="3">
    <location>
        <begin position="1"/>
        <end position="91"/>
    </location>
</feature>
<dbReference type="InterPro" id="IPR050812">
    <property type="entry name" value="Preph/Arog_dehydrog"/>
</dbReference>
<evidence type="ECO:0000256" key="2">
    <source>
        <dbReference type="ARBA" id="ARBA00023002"/>
    </source>
</evidence>
<organism evidence="5 6">
    <name type="scientific">Marinicella pacifica</name>
    <dbReference type="NCBI Taxonomy" id="1171543"/>
    <lineage>
        <taxon>Bacteria</taxon>
        <taxon>Pseudomonadati</taxon>
        <taxon>Pseudomonadota</taxon>
        <taxon>Gammaproteobacteria</taxon>
        <taxon>Lysobacterales</taxon>
        <taxon>Marinicellaceae</taxon>
        <taxon>Marinicella</taxon>
    </lineage>
</organism>
<dbReference type="InterPro" id="IPR036263">
    <property type="entry name" value="Chorismate_II_sf"/>
</dbReference>
<dbReference type="PANTHER" id="PTHR21363:SF0">
    <property type="entry name" value="PREPHENATE DEHYDROGENASE [NADP(+)]"/>
    <property type="match status" value="1"/>
</dbReference>
<dbReference type="InterPro" id="IPR002701">
    <property type="entry name" value="CM_II_prokaryot"/>
</dbReference>
<name>A0A917FSK0_9GAMM</name>
<sequence>MKNQKLSQLRQQLDDIDEQIIALIAERQFNVEQIGNVKLDTKSPTRDYGREKQVINHIREVAEQKKLNPNIAQKIFELIIETSLSKQEVQKVKNSGYGHNKKALIIGGNGKMGQWFAHFLQEQNFTVEINDLAPLPDQDNFIADITRIELNHDFIILATPIQKSVEVLNQLQQLKPNGIIMDISSIKTPLRRPLRSLHDSGCRVVSIHPMFGPDSQLLSNKHVIFIHMGDDAALQSAKQLFQPTMVERVEMQFEDHDRLISYVLGLSHLLNIIFMTVLAESGEAADLLANLSSTTFDAQWRIAANVTHENPDLYYEIQKLNQYSPTIINALDDTINRLKSILHNNHQQAFVHLMHQAREYLTIREQPYLKK</sequence>
<dbReference type="SUPFAM" id="SSF51735">
    <property type="entry name" value="NAD(P)-binding Rossmann-fold domains"/>
    <property type="match status" value="1"/>
</dbReference>
<dbReference type="GO" id="GO:0046417">
    <property type="term" value="P:chorismate metabolic process"/>
    <property type="evidence" value="ECO:0007669"/>
    <property type="project" value="InterPro"/>
</dbReference>
<evidence type="ECO:0000259" key="3">
    <source>
        <dbReference type="PROSITE" id="PS51168"/>
    </source>
</evidence>
<dbReference type="InterPro" id="IPR036979">
    <property type="entry name" value="CM_dom_sf"/>
</dbReference>
<dbReference type="Proteomes" id="UP000605253">
    <property type="component" value="Unassembled WGS sequence"/>
</dbReference>